<dbReference type="InterPro" id="IPR036910">
    <property type="entry name" value="HMG_box_dom_sf"/>
</dbReference>
<dbReference type="Gene3D" id="1.10.30.10">
    <property type="entry name" value="High mobility group box domain"/>
    <property type="match status" value="1"/>
</dbReference>
<accession>A0A6J2TAN9</accession>
<reference evidence="3" key="1">
    <citation type="submission" date="2025-08" db="UniProtKB">
        <authorList>
            <consortium name="RefSeq"/>
        </authorList>
    </citation>
    <scope>IDENTIFICATION</scope>
    <source>
        <strain evidence="3">11010-0011.00</strain>
        <tissue evidence="3">Whole body</tissue>
    </source>
</reference>
<feature type="compositionally biased region" description="Basic residues" evidence="1">
    <location>
        <begin position="62"/>
        <end position="72"/>
    </location>
</feature>
<dbReference type="GeneID" id="115623060"/>
<feature type="compositionally biased region" description="Basic residues" evidence="1">
    <location>
        <begin position="79"/>
        <end position="101"/>
    </location>
</feature>
<sequence length="204" mass="23737">MGNRTSKEPEPATEQVAYLNFMKRYKKRHPHLDPAEANQSAAKAWGKLTPDQKSQFTEKKCRWVKKKARRPKPVSSPIRAKKAKKNKEKKLCRTKIQKRPTTRSNRAACNVKRPNPYCKPKRPTIKESRSLTGHRKGKNLQASPAMSTGFLNFLREFRKRSNEPNPKKSLQRGARAWCKLSKDQRLKYQKASDTSKKRRKKPDL</sequence>
<dbReference type="GO" id="GO:0035092">
    <property type="term" value="P:sperm DNA condensation"/>
    <property type="evidence" value="ECO:0007669"/>
    <property type="project" value="InterPro"/>
</dbReference>
<evidence type="ECO:0000313" key="2">
    <source>
        <dbReference type="Proteomes" id="UP000504634"/>
    </source>
</evidence>
<protein>
    <submittedName>
        <fullName evidence="3">Protamine-like protein 99C</fullName>
    </submittedName>
</protein>
<dbReference type="SUPFAM" id="SSF47095">
    <property type="entry name" value="HMG-box"/>
    <property type="match status" value="2"/>
</dbReference>
<feature type="region of interest" description="Disordered" evidence="1">
    <location>
        <begin position="158"/>
        <end position="204"/>
    </location>
</feature>
<dbReference type="AlphaFoldDB" id="A0A6J2TAN9"/>
<dbReference type="GO" id="GO:0005634">
    <property type="term" value="C:nucleus"/>
    <property type="evidence" value="ECO:0007669"/>
    <property type="project" value="UniProtKB-ARBA"/>
</dbReference>
<dbReference type="OrthoDB" id="7675944at2759"/>
<dbReference type="Proteomes" id="UP000504634">
    <property type="component" value="Unplaced"/>
</dbReference>
<organism evidence="2 3">
    <name type="scientific">Drosophila lebanonensis</name>
    <name type="common">Fruit fly</name>
    <name type="synonym">Scaptodrosophila lebanonensis</name>
    <dbReference type="NCBI Taxonomy" id="7225"/>
    <lineage>
        <taxon>Eukaryota</taxon>
        <taxon>Metazoa</taxon>
        <taxon>Ecdysozoa</taxon>
        <taxon>Arthropoda</taxon>
        <taxon>Hexapoda</taxon>
        <taxon>Insecta</taxon>
        <taxon>Pterygota</taxon>
        <taxon>Neoptera</taxon>
        <taxon>Endopterygota</taxon>
        <taxon>Diptera</taxon>
        <taxon>Brachycera</taxon>
        <taxon>Muscomorpha</taxon>
        <taxon>Ephydroidea</taxon>
        <taxon>Drosophilidae</taxon>
        <taxon>Scaptodrosophila</taxon>
    </lineage>
</organism>
<dbReference type="RefSeq" id="XP_030373099.1">
    <property type="nucleotide sequence ID" value="XM_030517239.1"/>
</dbReference>
<dbReference type="CDD" id="cd00084">
    <property type="entry name" value="HMG-box_SF"/>
    <property type="match status" value="1"/>
</dbReference>
<name>A0A6J2TAN9_DROLE</name>
<evidence type="ECO:0000256" key="1">
    <source>
        <dbReference type="SAM" id="MobiDB-lite"/>
    </source>
</evidence>
<evidence type="ECO:0000313" key="3">
    <source>
        <dbReference type="RefSeq" id="XP_030373099.1"/>
    </source>
</evidence>
<proteinExistence type="predicted"/>
<dbReference type="Pfam" id="PF06382">
    <property type="entry name" value="Protamine_like"/>
    <property type="match status" value="1"/>
</dbReference>
<dbReference type="InterPro" id="IPR024460">
    <property type="entry name" value="Protamine-like"/>
</dbReference>
<keyword evidence="2" id="KW-1185">Reference proteome</keyword>
<feature type="region of interest" description="Disordered" evidence="1">
    <location>
        <begin position="31"/>
        <end position="146"/>
    </location>
</feature>
<gene>
    <name evidence="3" type="primary">LOC115623060</name>
</gene>